<evidence type="ECO:0008006" key="11">
    <source>
        <dbReference type="Google" id="ProtNLM"/>
    </source>
</evidence>
<dbReference type="Gene3D" id="1.25.40.390">
    <property type="match status" value="1"/>
</dbReference>
<evidence type="ECO:0000259" key="8">
    <source>
        <dbReference type="Pfam" id="PF14322"/>
    </source>
</evidence>
<proteinExistence type="inferred from homology"/>
<keyword evidence="5" id="KW-0998">Cell outer membrane</keyword>
<feature type="signal peptide" evidence="6">
    <location>
        <begin position="1"/>
        <end position="25"/>
    </location>
</feature>
<reference evidence="9 10" key="1">
    <citation type="submission" date="2011-11" db="EMBL/GenBank/DDBJ databases">
        <title>The Genome Sequence of Myroides odoratimimus CIP 101113.</title>
        <authorList>
            <person name="Earl A."/>
            <person name="Ward D."/>
            <person name="Feldgarden M."/>
            <person name="Gevers D."/>
            <person name="Huys G."/>
            <person name="Young S.K."/>
            <person name="Zeng Q."/>
            <person name="Gargeya S."/>
            <person name="Fitzgerald M."/>
            <person name="Haas B."/>
            <person name="Abouelleil A."/>
            <person name="Alvarado L."/>
            <person name="Arachchi H.M."/>
            <person name="Berlin A."/>
            <person name="Brown A."/>
            <person name="Chapman S.B."/>
            <person name="Chen Z."/>
            <person name="Dunbar C."/>
            <person name="Freedman E."/>
            <person name="Gearin G."/>
            <person name="Goldberg J."/>
            <person name="Griggs A."/>
            <person name="Gujja S."/>
            <person name="Heiman D."/>
            <person name="Howarth C."/>
            <person name="Larson L."/>
            <person name="Lui A."/>
            <person name="MacDonald P.J.P."/>
            <person name="Montmayeur A."/>
            <person name="Murphy C."/>
            <person name="Neiman D."/>
            <person name="Pearson M."/>
            <person name="Priest M."/>
            <person name="Roberts A."/>
            <person name="Saif S."/>
            <person name="Shea T."/>
            <person name="Shenoy N."/>
            <person name="Sisk P."/>
            <person name="Stolte C."/>
            <person name="Sykes S."/>
            <person name="Wortman J."/>
            <person name="Nusbaum C."/>
            <person name="Birren B."/>
        </authorList>
    </citation>
    <scope>NUCLEOTIDE SEQUENCE [LARGE SCALE GENOMIC DNA]</scope>
    <source>
        <strain evidence="9 10">CIP 101113</strain>
    </source>
</reference>
<comment type="subcellular location">
    <subcellularLocation>
        <location evidence="1">Cell outer membrane</location>
    </subcellularLocation>
</comment>
<dbReference type="Gene3D" id="2.20.20.130">
    <property type="match status" value="1"/>
</dbReference>
<dbReference type="Gene3D" id="1.25.40.900">
    <property type="match status" value="1"/>
</dbReference>
<dbReference type="PROSITE" id="PS51257">
    <property type="entry name" value="PROKAR_LIPOPROTEIN"/>
    <property type="match status" value="1"/>
</dbReference>
<sequence>MKRYIRTVLLSGSLLLGVISVSSCSLDPKESNRVDNQKDPIKTVAQLSAGLLGSYSRMTSELYYGRDIIIFSESRTPYCYSEGNTGRFHLVSGFDLQVNHAYPADTWSQIYKVIINTNRVLLADIANDGAVVDRIKGEGYVMRALAHYDLLRLYGEQYVGNKGLNALGIPYVTQFGESHPKVVRATVGENMKSIFEDLNTGISLMEKSSSKSGSKVMINLAAAYGIKSRIALFFAHYDSSLYDVVAENAALAIENRGNVEVVPRPGFLDSYKTEGVGSNSLFELAQSGVDNKGVNSLRYIYSTTGDVGYGDVRWNTLTPVSEYFPEMENGEIVDDVRKDVLGTVSTILFNVGKYTRMDSNVKILRIEEVMFNYMEAALKGSSKANKATALDYLNEIVGKRVLLKDPDNPKDSGTPKQYSTIDFDILKKERTRELMFEGVGFEDVMRWEGKVRNVKTEALLAAKEVKYGDALTVFPIPQSEINVSKIEQNQAYK</sequence>
<dbReference type="Pfam" id="PF14322">
    <property type="entry name" value="SusD-like_3"/>
    <property type="match status" value="1"/>
</dbReference>
<comment type="similarity">
    <text evidence="2">Belongs to the SusD family.</text>
</comment>
<feature type="chain" id="PRO_5043977133" description="RagB/SusD domain-containing protein" evidence="6">
    <location>
        <begin position="26"/>
        <end position="493"/>
    </location>
</feature>
<keyword evidence="3 6" id="KW-0732">Signal</keyword>
<evidence type="ECO:0000256" key="1">
    <source>
        <dbReference type="ARBA" id="ARBA00004442"/>
    </source>
</evidence>
<dbReference type="RefSeq" id="WP_006264669.1">
    <property type="nucleotide sequence ID" value="NZ_JH590839.1"/>
</dbReference>
<feature type="domain" description="RagB/SusD" evidence="7">
    <location>
        <begin position="357"/>
        <end position="492"/>
    </location>
</feature>
<evidence type="ECO:0000313" key="10">
    <source>
        <dbReference type="Proteomes" id="UP000004834"/>
    </source>
</evidence>
<protein>
    <recommendedName>
        <fullName evidence="11">RagB/SusD domain-containing protein</fullName>
    </recommendedName>
</protein>
<dbReference type="SUPFAM" id="SSF48452">
    <property type="entry name" value="TPR-like"/>
    <property type="match status" value="1"/>
</dbReference>
<gene>
    <name evidence="9" type="ORF">HMPREF9715_03483</name>
</gene>
<keyword evidence="4" id="KW-0472">Membrane</keyword>
<dbReference type="InterPro" id="IPR012944">
    <property type="entry name" value="SusD_RagB_dom"/>
</dbReference>
<evidence type="ECO:0000256" key="3">
    <source>
        <dbReference type="ARBA" id="ARBA00022729"/>
    </source>
</evidence>
<dbReference type="InterPro" id="IPR033985">
    <property type="entry name" value="SusD-like_N"/>
</dbReference>
<evidence type="ECO:0000259" key="7">
    <source>
        <dbReference type="Pfam" id="PF07980"/>
    </source>
</evidence>
<accession>A0AAV3EYA2</accession>
<organism evidence="9 10">
    <name type="scientific">Myroides odoratimimus CIP 101113</name>
    <dbReference type="NCBI Taxonomy" id="883154"/>
    <lineage>
        <taxon>Bacteria</taxon>
        <taxon>Pseudomonadati</taxon>
        <taxon>Bacteroidota</taxon>
        <taxon>Flavobacteriia</taxon>
        <taxon>Flavobacteriales</taxon>
        <taxon>Flavobacteriaceae</taxon>
        <taxon>Myroides</taxon>
    </lineage>
</organism>
<dbReference type="AlphaFoldDB" id="A0AAV3EYA2"/>
<name>A0AAV3EYA2_9FLAO</name>
<comment type="caution">
    <text evidence="9">The sequence shown here is derived from an EMBL/GenBank/DDBJ whole genome shotgun (WGS) entry which is preliminary data.</text>
</comment>
<dbReference type="Proteomes" id="UP000004834">
    <property type="component" value="Unassembled WGS sequence"/>
</dbReference>
<evidence type="ECO:0000256" key="2">
    <source>
        <dbReference type="ARBA" id="ARBA00006275"/>
    </source>
</evidence>
<evidence type="ECO:0000313" key="9">
    <source>
        <dbReference type="EMBL" id="EHO04886.1"/>
    </source>
</evidence>
<evidence type="ECO:0000256" key="5">
    <source>
        <dbReference type="ARBA" id="ARBA00023237"/>
    </source>
</evidence>
<dbReference type="EMBL" id="AGEE01000059">
    <property type="protein sequence ID" value="EHO04886.1"/>
    <property type="molecule type" value="Genomic_DNA"/>
</dbReference>
<evidence type="ECO:0000256" key="6">
    <source>
        <dbReference type="SAM" id="SignalP"/>
    </source>
</evidence>
<dbReference type="InterPro" id="IPR011990">
    <property type="entry name" value="TPR-like_helical_dom_sf"/>
</dbReference>
<feature type="domain" description="SusD-like N-terminal" evidence="8">
    <location>
        <begin position="99"/>
        <end position="232"/>
    </location>
</feature>
<dbReference type="Pfam" id="PF07980">
    <property type="entry name" value="SusD_RagB"/>
    <property type="match status" value="1"/>
</dbReference>
<dbReference type="GO" id="GO:0009279">
    <property type="term" value="C:cell outer membrane"/>
    <property type="evidence" value="ECO:0007669"/>
    <property type="project" value="UniProtKB-SubCell"/>
</dbReference>
<evidence type="ECO:0000256" key="4">
    <source>
        <dbReference type="ARBA" id="ARBA00023136"/>
    </source>
</evidence>